<reference evidence="5" key="1">
    <citation type="journal article" date="2014" name="Int. J. Syst. Evol. Microbiol.">
        <title>Complete genome sequence of Corynebacterium casei LMG S-19264T (=DSM 44701T), isolated from a smear-ripened cheese.</title>
        <authorList>
            <consortium name="US DOE Joint Genome Institute (JGI-PGF)"/>
            <person name="Walter F."/>
            <person name="Albersmeier A."/>
            <person name="Kalinowski J."/>
            <person name="Ruckert C."/>
        </authorList>
    </citation>
    <scope>NUCLEOTIDE SEQUENCE</scope>
    <source>
        <strain evidence="5">CGMCC 1.15085</strain>
    </source>
</reference>
<evidence type="ECO:0000313" key="5">
    <source>
        <dbReference type="EMBL" id="GGB24286.1"/>
    </source>
</evidence>
<dbReference type="Gene3D" id="1.10.10.10">
    <property type="entry name" value="Winged helix-like DNA-binding domain superfamily/Winged helix DNA-binding domain"/>
    <property type="match status" value="1"/>
</dbReference>
<dbReference type="SMART" id="SM00418">
    <property type="entry name" value="HTH_ARSR"/>
    <property type="match status" value="1"/>
</dbReference>
<evidence type="ECO:0000259" key="4">
    <source>
        <dbReference type="PROSITE" id="PS50987"/>
    </source>
</evidence>
<evidence type="ECO:0000256" key="1">
    <source>
        <dbReference type="ARBA" id="ARBA00023015"/>
    </source>
</evidence>
<gene>
    <name evidence="5" type="ORF">GCM10011492_12790</name>
</gene>
<name>A0A916SZ70_9MICO</name>
<dbReference type="PROSITE" id="PS50987">
    <property type="entry name" value="HTH_ARSR_2"/>
    <property type="match status" value="1"/>
</dbReference>
<dbReference type="InterPro" id="IPR051011">
    <property type="entry name" value="Metal_resp_trans_reg"/>
</dbReference>
<keyword evidence="6" id="KW-1185">Reference proteome</keyword>
<dbReference type="RefSeq" id="WP_188836147.1">
    <property type="nucleotide sequence ID" value="NZ_BMHI01000002.1"/>
</dbReference>
<evidence type="ECO:0000313" key="6">
    <source>
        <dbReference type="Proteomes" id="UP000636793"/>
    </source>
</evidence>
<dbReference type="EMBL" id="BMHI01000002">
    <property type="protein sequence ID" value="GGB24286.1"/>
    <property type="molecule type" value="Genomic_DNA"/>
</dbReference>
<dbReference type="InterPro" id="IPR001845">
    <property type="entry name" value="HTH_ArsR_DNA-bd_dom"/>
</dbReference>
<dbReference type="PANTHER" id="PTHR43132:SF2">
    <property type="entry name" value="ARSENICAL RESISTANCE OPERON REPRESSOR ARSR-RELATED"/>
    <property type="match status" value="1"/>
</dbReference>
<dbReference type="Proteomes" id="UP000636793">
    <property type="component" value="Unassembled WGS sequence"/>
</dbReference>
<evidence type="ECO:0000256" key="3">
    <source>
        <dbReference type="ARBA" id="ARBA00023163"/>
    </source>
</evidence>
<dbReference type="InterPro" id="IPR011991">
    <property type="entry name" value="ArsR-like_HTH"/>
</dbReference>
<reference evidence="5" key="2">
    <citation type="submission" date="2020-09" db="EMBL/GenBank/DDBJ databases">
        <authorList>
            <person name="Sun Q."/>
            <person name="Zhou Y."/>
        </authorList>
    </citation>
    <scope>NUCLEOTIDE SEQUENCE</scope>
    <source>
        <strain evidence="5">CGMCC 1.15085</strain>
    </source>
</reference>
<dbReference type="GO" id="GO:0003677">
    <property type="term" value="F:DNA binding"/>
    <property type="evidence" value="ECO:0007669"/>
    <property type="project" value="UniProtKB-KW"/>
</dbReference>
<keyword evidence="3" id="KW-0804">Transcription</keyword>
<dbReference type="GO" id="GO:0003700">
    <property type="term" value="F:DNA-binding transcription factor activity"/>
    <property type="evidence" value="ECO:0007669"/>
    <property type="project" value="InterPro"/>
</dbReference>
<evidence type="ECO:0000256" key="2">
    <source>
        <dbReference type="ARBA" id="ARBA00023125"/>
    </source>
</evidence>
<accession>A0A916SZ70</accession>
<dbReference type="PANTHER" id="PTHR43132">
    <property type="entry name" value="ARSENICAL RESISTANCE OPERON REPRESSOR ARSR-RELATED"/>
    <property type="match status" value="1"/>
</dbReference>
<dbReference type="Pfam" id="PF12840">
    <property type="entry name" value="HTH_20"/>
    <property type="match status" value="1"/>
</dbReference>
<dbReference type="PRINTS" id="PR00778">
    <property type="entry name" value="HTHARSR"/>
</dbReference>
<protein>
    <recommendedName>
        <fullName evidence="4">HTH arsR-type domain-containing protein</fullName>
    </recommendedName>
</protein>
<dbReference type="InterPro" id="IPR036388">
    <property type="entry name" value="WH-like_DNA-bd_sf"/>
</dbReference>
<organism evidence="5 6">
    <name type="scientific">Flexivirga endophytica</name>
    <dbReference type="NCBI Taxonomy" id="1849103"/>
    <lineage>
        <taxon>Bacteria</taxon>
        <taxon>Bacillati</taxon>
        <taxon>Actinomycetota</taxon>
        <taxon>Actinomycetes</taxon>
        <taxon>Micrococcales</taxon>
        <taxon>Dermacoccaceae</taxon>
        <taxon>Flexivirga</taxon>
    </lineage>
</organism>
<dbReference type="SUPFAM" id="SSF46785">
    <property type="entry name" value="Winged helix' DNA-binding domain"/>
    <property type="match status" value="1"/>
</dbReference>
<sequence length="326" mass="35731">MIRIRCSTGDIAAIKFVVDPAWNILSSMSLFVQPSSRSLHAPLATALRNQDAPGVATLRRLTTNPAAPSLLVVPGYAYDVDNSPAAVTERLHDLVRMIPERDVQGVLEQLRTQESPYGDQEVAGLREIAQQALVDYFSGVLRPFWDRAHAIALRDLNMRAERIVREGIGGVLNDLNDQIRFDGQVLELQHEFDIDITVPPGGLVFTPVVFKGSGFIVHGPDEHDAPDMPIAIGYPAWGAATLWLQEKEEPASSSLEQLMGSTRSRILGQATVPVSTTDLAEKLHLPKPTVSGHLKVLERAGLLSQFRRGRFVYYQLSAAGIALRSS</sequence>
<dbReference type="CDD" id="cd00090">
    <property type="entry name" value="HTH_ARSR"/>
    <property type="match status" value="1"/>
</dbReference>
<keyword evidence="1" id="KW-0805">Transcription regulation</keyword>
<keyword evidence="2" id="KW-0238">DNA-binding</keyword>
<comment type="caution">
    <text evidence="5">The sequence shown here is derived from an EMBL/GenBank/DDBJ whole genome shotgun (WGS) entry which is preliminary data.</text>
</comment>
<dbReference type="InterPro" id="IPR036390">
    <property type="entry name" value="WH_DNA-bd_sf"/>
</dbReference>
<feature type="domain" description="HTH arsR-type" evidence="4">
    <location>
        <begin position="244"/>
        <end position="326"/>
    </location>
</feature>
<proteinExistence type="predicted"/>
<dbReference type="AlphaFoldDB" id="A0A916SZ70"/>